<gene>
    <name evidence="3" type="ORF">IAB63_07710</name>
</gene>
<feature type="chain" id="PRO_5038592183" description="Lipoprotein" evidence="2">
    <location>
        <begin position="22"/>
        <end position="147"/>
    </location>
</feature>
<evidence type="ECO:0000313" key="3">
    <source>
        <dbReference type="EMBL" id="HIU03121.1"/>
    </source>
</evidence>
<feature type="signal peptide" evidence="2">
    <location>
        <begin position="1"/>
        <end position="21"/>
    </location>
</feature>
<evidence type="ECO:0008006" key="5">
    <source>
        <dbReference type="Google" id="ProtNLM"/>
    </source>
</evidence>
<dbReference type="Proteomes" id="UP000824164">
    <property type="component" value="Unassembled WGS sequence"/>
</dbReference>
<evidence type="ECO:0000256" key="2">
    <source>
        <dbReference type="SAM" id="SignalP"/>
    </source>
</evidence>
<evidence type="ECO:0000256" key="1">
    <source>
        <dbReference type="SAM" id="MobiDB-lite"/>
    </source>
</evidence>
<keyword evidence="2" id="KW-0732">Signal</keyword>
<feature type="region of interest" description="Disordered" evidence="1">
    <location>
        <begin position="107"/>
        <end position="147"/>
    </location>
</feature>
<dbReference type="PROSITE" id="PS51257">
    <property type="entry name" value="PROKAR_LIPOPROTEIN"/>
    <property type="match status" value="1"/>
</dbReference>
<sequence length="147" mass="15844">MKKFFTACGAILLALALTACSSGDTSSSQTRNDLTAEHFKGLTSGMARKDVEDLVGAGDESLGKHESLQTYGLADGTTAILRYWDDKLVGAYIRGTDTVETSLFDMMTGNDQTNDQNTTNNPSETESQSKETAEHITGETMKDESTE</sequence>
<dbReference type="EMBL" id="DVLT01000046">
    <property type="protein sequence ID" value="HIU03121.1"/>
    <property type="molecule type" value="Genomic_DNA"/>
</dbReference>
<name>A0A9D1HGV9_9FIRM</name>
<organism evidence="3 4">
    <name type="scientific">Candidatus Onthocola gallistercoris</name>
    <dbReference type="NCBI Taxonomy" id="2840876"/>
    <lineage>
        <taxon>Bacteria</taxon>
        <taxon>Bacillati</taxon>
        <taxon>Bacillota</taxon>
        <taxon>Bacilli</taxon>
        <taxon>Candidatus Onthocola</taxon>
    </lineage>
</organism>
<proteinExistence type="predicted"/>
<protein>
    <recommendedName>
        <fullName evidence="5">Lipoprotein</fullName>
    </recommendedName>
</protein>
<evidence type="ECO:0000313" key="4">
    <source>
        <dbReference type="Proteomes" id="UP000824164"/>
    </source>
</evidence>
<feature type="compositionally biased region" description="Low complexity" evidence="1">
    <location>
        <begin position="110"/>
        <end position="121"/>
    </location>
</feature>
<reference evidence="3" key="2">
    <citation type="journal article" date="2021" name="PeerJ">
        <title>Extensive microbial diversity within the chicken gut microbiome revealed by metagenomics and culture.</title>
        <authorList>
            <person name="Gilroy R."/>
            <person name="Ravi A."/>
            <person name="Getino M."/>
            <person name="Pursley I."/>
            <person name="Horton D.L."/>
            <person name="Alikhan N.F."/>
            <person name="Baker D."/>
            <person name="Gharbi K."/>
            <person name="Hall N."/>
            <person name="Watson M."/>
            <person name="Adriaenssens E.M."/>
            <person name="Foster-Nyarko E."/>
            <person name="Jarju S."/>
            <person name="Secka A."/>
            <person name="Antonio M."/>
            <person name="Oren A."/>
            <person name="Chaudhuri R.R."/>
            <person name="La Ragione R."/>
            <person name="Hildebrand F."/>
            <person name="Pallen M.J."/>
        </authorList>
    </citation>
    <scope>NUCLEOTIDE SEQUENCE</scope>
    <source>
        <strain evidence="3">CHK187-14744</strain>
    </source>
</reference>
<comment type="caution">
    <text evidence="3">The sequence shown here is derived from an EMBL/GenBank/DDBJ whole genome shotgun (WGS) entry which is preliminary data.</text>
</comment>
<feature type="compositionally biased region" description="Basic and acidic residues" evidence="1">
    <location>
        <begin position="127"/>
        <end position="147"/>
    </location>
</feature>
<dbReference type="AlphaFoldDB" id="A0A9D1HGV9"/>
<reference evidence="3" key="1">
    <citation type="submission" date="2020-10" db="EMBL/GenBank/DDBJ databases">
        <authorList>
            <person name="Gilroy R."/>
        </authorList>
    </citation>
    <scope>NUCLEOTIDE SEQUENCE</scope>
    <source>
        <strain evidence="3">CHK187-14744</strain>
    </source>
</reference>
<accession>A0A9D1HGV9</accession>